<accession>W7AAS2</accession>
<name>W7AAS2_9APIC</name>
<evidence type="ECO:0000313" key="2">
    <source>
        <dbReference type="Proteomes" id="UP000030640"/>
    </source>
</evidence>
<dbReference type="VEuPathDB" id="PlasmoDB:C922_00518"/>
<dbReference type="RefSeq" id="XP_008814356.1">
    <property type="nucleotide sequence ID" value="XM_008816134.1"/>
</dbReference>
<evidence type="ECO:0000313" key="1">
    <source>
        <dbReference type="EMBL" id="EUD68830.1"/>
    </source>
</evidence>
<dbReference type="AlphaFoldDB" id="W7AAS2"/>
<dbReference type="Proteomes" id="UP000030640">
    <property type="component" value="Unassembled WGS sequence"/>
</dbReference>
<organism evidence="1 2">
    <name type="scientific">Plasmodium inui San Antonio 1</name>
    <dbReference type="NCBI Taxonomy" id="1237626"/>
    <lineage>
        <taxon>Eukaryota</taxon>
        <taxon>Sar</taxon>
        <taxon>Alveolata</taxon>
        <taxon>Apicomplexa</taxon>
        <taxon>Aconoidasida</taxon>
        <taxon>Haemosporida</taxon>
        <taxon>Plasmodiidae</taxon>
        <taxon>Plasmodium</taxon>
        <taxon>Plasmodium (Plasmodium)</taxon>
    </lineage>
</organism>
<protein>
    <submittedName>
        <fullName evidence="1">Uncharacterized protein</fullName>
    </submittedName>
</protein>
<dbReference type="EMBL" id="KI965461">
    <property type="protein sequence ID" value="EUD68830.1"/>
    <property type="molecule type" value="Genomic_DNA"/>
</dbReference>
<reference evidence="1 2" key="1">
    <citation type="submission" date="2013-02" db="EMBL/GenBank/DDBJ databases">
        <title>The Genome Sequence of Plasmodium inui San Antonio 1.</title>
        <authorList>
            <consortium name="The Broad Institute Genome Sequencing Platform"/>
            <consortium name="The Broad Institute Genome Sequencing Center for Infectious Disease"/>
            <person name="Neafsey D."/>
            <person name="Cheeseman I."/>
            <person name="Volkman S."/>
            <person name="Adams J."/>
            <person name="Walker B."/>
            <person name="Young S.K."/>
            <person name="Zeng Q."/>
            <person name="Gargeya S."/>
            <person name="Fitzgerald M."/>
            <person name="Haas B."/>
            <person name="Abouelleil A."/>
            <person name="Alvarado L."/>
            <person name="Arachchi H.M."/>
            <person name="Berlin A.M."/>
            <person name="Chapman S.B."/>
            <person name="Dewar J."/>
            <person name="Goldberg J."/>
            <person name="Griggs A."/>
            <person name="Gujja S."/>
            <person name="Hansen M."/>
            <person name="Howarth C."/>
            <person name="Imamovic A."/>
            <person name="Larimer J."/>
            <person name="McCowan C."/>
            <person name="Murphy C."/>
            <person name="Neiman D."/>
            <person name="Pearson M."/>
            <person name="Priest M."/>
            <person name="Roberts A."/>
            <person name="Saif S."/>
            <person name="Shea T."/>
            <person name="Sisk P."/>
            <person name="Sykes S."/>
            <person name="Wortman J."/>
            <person name="Nusbaum C."/>
            <person name="Birren B."/>
        </authorList>
    </citation>
    <scope>NUCLEOTIDE SEQUENCE [LARGE SCALE GENOMIC DNA]</scope>
    <source>
        <strain evidence="1 2">San Antonio 1</strain>
    </source>
</reference>
<sequence>MRNTGYKHEMITKNDISDVLKAKRQAPEREENSEFYFSASQLKNIRRGKYGIVFKRKFLTSSKFTKEKKNLNADFVTKIGSLNFGEIFFFFFIKLKNDEKKLGDAQIKHIFLSAQEKIAYVGVRLLWENPSQEL</sequence>
<proteinExistence type="predicted"/>
<gene>
    <name evidence="1" type="ORF">C922_00518</name>
</gene>
<dbReference type="GeneID" id="20035792"/>
<keyword evidence="2" id="KW-1185">Reference proteome</keyword>